<dbReference type="PANTHER" id="PTHR12534">
    <property type="entry name" value="30S RIBOSOMAL PROTEIN S2 PROKARYOTIC AND ORGANELLAR"/>
    <property type="match status" value="1"/>
</dbReference>
<dbReference type="Proteomes" id="UP001172036">
    <property type="component" value="Unassembled WGS sequence"/>
</dbReference>
<gene>
    <name evidence="5 6" type="primary">rpsB</name>
    <name evidence="6" type="ORF">OC680_00525</name>
</gene>
<keyword evidence="2 5" id="KW-0689">Ribosomal protein</keyword>
<dbReference type="InterPro" id="IPR023591">
    <property type="entry name" value="Ribosomal_uS2_flav_dom_sf"/>
</dbReference>
<dbReference type="EMBL" id="JAOSID010000002">
    <property type="protein sequence ID" value="MDO8167968.1"/>
    <property type="molecule type" value="Genomic_DNA"/>
</dbReference>
<evidence type="ECO:0000313" key="7">
    <source>
        <dbReference type="Proteomes" id="UP001172036"/>
    </source>
</evidence>
<reference evidence="6 7" key="1">
    <citation type="journal article" date="2023" name="Int. J. Syst. Evol. Microbiol.">
        <title>The observation of taxonomic boundaries for the 16SrII and 16SrXXV phytoplasmas using genome-based delimitation.</title>
        <authorList>
            <person name="Rodrigues Jardim B."/>
            <person name="Tran-Nguyen L.T.T."/>
            <person name="Gambley C."/>
            <person name="Al-Sadi A.M."/>
            <person name="Al-Subhi A.M."/>
            <person name="Foissac X."/>
            <person name="Salar P."/>
            <person name="Cai H."/>
            <person name="Yang J.Y."/>
            <person name="Davis R."/>
            <person name="Jones L."/>
            <person name="Rodoni B."/>
            <person name="Constable F.E."/>
        </authorList>
    </citation>
    <scope>NUCLEOTIDE SEQUENCE [LARGE SCALE GENOMIC DNA]</scope>
    <source>
        <strain evidence="6">BAWM-155c</strain>
    </source>
</reference>
<dbReference type="InterPro" id="IPR001865">
    <property type="entry name" value="Ribosomal_uS2"/>
</dbReference>
<keyword evidence="7" id="KW-1185">Reference proteome</keyword>
<dbReference type="Gene3D" id="1.10.287.610">
    <property type="entry name" value="Helix hairpin bin"/>
    <property type="match status" value="1"/>
</dbReference>
<protein>
    <recommendedName>
        <fullName evidence="4 5">Small ribosomal subunit protein uS2</fullName>
    </recommendedName>
</protein>
<evidence type="ECO:0000256" key="1">
    <source>
        <dbReference type="ARBA" id="ARBA00006242"/>
    </source>
</evidence>
<evidence type="ECO:0000256" key="3">
    <source>
        <dbReference type="ARBA" id="ARBA00023274"/>
    </source>
</evidence>
<name>A0ABT9DCZ1_9MOLU</name>
<evidence type="ECO:0000256" key="4">
    <source>
        <dbReference type="ARBA" id="ARBA00035256"/>
    </source>
</evidence>
<comment type="caution">
    <text evidence="6">The sequence shown here is derived from an EMBL/GenBank/DDBJ whole genome shotgun (WGS) entry which is preliminary data.</text>
</comment>
<dbReference type="GO" id="GO:0005840">
    <property type="term" value="C:ribosome"/>
    <property type="evidence" value="ECO:0007669"/>
    <property type="project" value="UniProtKB-KW"/>
</dbReference>
<dbReference type="InterPro" id="IPR005706">
    <property type="entry name" value="Ribosomal_uS2_bac/mit/plastid"/>
</dbReference>
<dbReference type="RefSeq" id="WP_304515173.1">
    <property type="nucleotide sequence ID" value="NZ_JAOSID010000002.1"/>
</dbReference>
<dbReference type="Pfam" id="PF00318">
    <property type="entry name" value="Ribosomal_S2"/>
    <property type="match status" value="1"/>
</dbReference>
<comment type="similarity">
    <text evidence="1 5">Belongs to the universal ribosomal protein uS2 family.</text>
</comment>
<accession>A0ABT9DCZ1</accession>
<dbReference type="CDD" id="cd01425">
    <property type="entry name" value="RPS2"/>
    <property type="match status" value="1"/>
</dbReference>
<keyword evidence="3 5" id="KW-0687">Ribonucleoprotein</keyword>
<evidence type="ECO:0000256" key="5">
    <source>
        <dbReference type="HAMAP-Rule" id="MF_00291"/>
    </source>
</evidence>
<proteinExistence type="inferred from homology"/>
<dbReference type="PRINTS" id="PR00395">
    <property type="entry name" value="RIBOSOMALS2"/>
</dbReference>
<evidence type="ECO:0000313" key="6">
    <source>
        <dbReference type="EMBL" id="MDO8167968.1"/>
    </source>
</evidence>
<dbReference type="HAMAP" id="MF_00291_B">
    <property type="entry name" value="Ribosomal_uS2_B"/>
    <property type="match status" value="1"/>
</dbReference>
<evidence type="ECO:0000256" key="2">
    <source>
        <dbReference type="ARBA" id="ARBA00022980"/>
    </source>
</evidence>
<sequence length="257" mass="29361">MAVVSMKQLLEAGIHFGHSAKKTHYKAKKYLFAANNQIPLVRNKIHIIDLKKTIEHIEIAYKQIYQIISSGGKILFLGTKKQIQEIIQKESQRCQQYYVNHRWLGGTFTNFQTIAKRIDFLKTLYKQEKEGFWDHFSKKEIMKLTKKREKLEKFLGGIKNMKTLPQAIFIVDTQKDVIAIAEARKLNIKIFGIIDSNCDPDLVDYVIPANNDAIKGVKLITSIIANAVVEALKISAINTPEINTHTNIPSNNIQKQA</sequence>
<organism evidence="6 7">
    <name type="scientific">Candidatus Phytoplasma melaleucae</name>
    <dbReference type="NCBI Taxonomy" id="2982630"/>
    <lineage>
        <taxon>Bacteria</taxon>
        <taxon>Bacillati</taxon>
        <taxon>Mycoplasmatota</taxon>
        <taxon>Mollicutes</taxon>
        <taxon>Acholeplasmatales</taxon>
        <taxon>Acholeplasmataceae</taxon>
        <taxon>Candidatus Phytoplasma</taxon>
    </lineage>
</organism>
<dbReference type="Gene3D" id="3.40.50.10490">
    <property type="entry name" value="Glucose-6-phosphate isomerase like protein, domain 1"/>
    <property type="match status" value="1"/>
</dbReference>
<dbReference type="SUPFAM" id="SSF52313">
    <property type="entry name" value="Ribosomal protein S2"/>
    <property type="match status" value="1"/>
</dbReference>
<dbReference type="NCBIfam" id="TIGR01011">
    <property type="entry name" value="rpsB_bact"/>
    <property type="match status" value="1"/>
</dbReference>
<dbReference type="PANTHER" id="PTHR12534:SF0">
    <property type="entry name" value="SMALL RIBOSOMAL SUBUNIT PROTEIN US2M"/>
    <property type="match status" value="1"/>
</dbReference>